<dbReference type="GO" id="GO:0006974">
    <property type="term" value="P:DNA damage response"/>
    <property type="evidence" value="ECO:0007669"/>
    <property type="project" value="TreeGrafter"/>
</dbReference>
<dbReference type="AlphaFoldDB" id="A0A936YYV3"/>
<dbReference type="PANTHER" id="PTHR38785">
    <property type="entry name" value="HOMOLOG OF VIRK"/>
    <property type="match status" value="1"/>
</dbReference>
<dbReference type="EMBL" id="JAEQNE010000002">
    <property type="protein sequence ID" value="MBL0392030.1"/>
    <property type="molecule type" value="Genomic_DNA"/>
</dbReference>
<comment type="caution">
    <text evidence="1">The sequence shown here is derived from an EMBL/GenBank/DDBJ whole genome shotgun (WGS) entry which is preliminary data.</text>
</comment>
<dbReference type="Pfam" id="PF04393">
    <property type="entry name" value="DUF535"/>
    <property type="match status" value="1"/>
</dbReference>
<evidence type="ECO:0000313" key="2">
    <source>
        <dbReference type="Proteomes" id="UP000599109"/>
    </source>
</evidence>
<protein>
    <submittedName>
        <fullName evidence="1">DUF535 family protein</fullName>
    </submittedName>
</protein>
<evidence type="ECO:0000313" key="1">
    <source>
        <dbReference type="EMBL" id="MBL0392030.1"/>
    </source>
</evidence>
<proteinExistence type="predicted"/>
<name>A0A936YYV3_9BURK</name>
<dbReference type="RefSeq" id="WP_201674616.1">
    <property type="nucleotide sequence ID" value="NZ_JAEQNE010000002.1"/>
</dbReference>
<dbReference type="Proteomes" id="UP000599109">
    <property type="component" value="Unassembled WGS sequence"/>
</dbReference>
<organism evidence="1 2">
    <name type="scientific">Ramlibacter monticola</name>
    <dbReference type="NCBI Taxonomy" id="1926872"/>
    <lineage>
        <taxon>Bacteria</taxon>
        <taxon>Pseudomonadati</taxon>
        <taxon>Pseudomonadota</taxon>
        <taxon>Betaproteobacteria</taxon>
        <taxon>Burkholderiales</taxon>
        <taxon>Comamonadaceae</taxon>
        <taxon>Ramlibacter</taxon>
    </lineage>
</organism>
<accession>A0A936YYV3</accession>
<keyword evidence="2" id="KW-1185">Reference proteome</keyword>
<reference evidence="1 2" key="1">
    <citation type="journal article" date="2017" name="Int. J. Syst. Evol. Microbiol.">
        <title>Ramlibacter monticola sp. nov., isolated from forest soil.</title>
        <authorList>
            <person name="Chaudhary D.K."/>
            <person name="Kim J."/>
        </authorList>
    </citation>
    <scope>NUCLEOTIDE SEQUENCE [LARGE SCALE GENOMIC DNA]</scope>
    <source>
        <strain evidence="1 2">KACC 19175</strain>
    </source>
</reference>
<dbReference type="PANTHER" id="PTHR38785:SF1">
    <property type="entry name" value="HOMOLOG OF VIRK"/>
    <property type="match status" value="1"/>
</dbReference>
<dbReference type="InterPro" id="IPR007488">
    <property type="entry name" value="DUF535"/>
</dbReference>
<sequence length="335" mass="37809">MTLEVPASAESLHPEGRDSATVGGLVLAVLRELAGSKGHQARFLLNALMRPAVLQRYATSASSSSLRAYVSERPEVCGALIWPYQCASWSAAERFARIESHFSVLDTAPEQFRFGTSARVLLADLTDRSQGARLILDQPKWLFREGLLALSIFLDEDRAYSLSFSLQRQGTETQVFVGGLQGRRSADALAQYRRLTHDFQGLRPRDLLIDMLKACVSVLGVARILAVADEHRYFRHPYFGHNPHPDVLTNYDEIWSERGGQRVAPTHFELPLAPSARPLDEVPSRKRALYRRRNEMLGSLFRRVQDSVERKADRHDRRVRPHHADDAQLFASIVN</sequence>
<gene>
    <name evidence="1" type="ORF">JJ685_12890</name>
</gene>